<dbReference type="EMBL" id="CAJPIZ010001375">
    <property type="protein sequence ID" value="CAG2103387.1"/>
    <property type="molecule type" value="Genomic_DNA"/>
</dbReference>
<evidence type="ECO:0000313" key="2">
    <source>
        <dbReference type="EMBL" id="CAD7622957.1"/>
    </source>
</evidence>
<sequence>MDPMITTNDPNPQMSEVTVSANGSTGETTSGSSRRVSKRTKSGRSVGTKRQTVSQSNANNDNNSSETNESQNTDNTETTDNLLSMPVLSASLVVTNDSGIEANEPTLDLNEANTQLNGNMNAENEANVCID</sequence>
<feature type="compositionally biased region" description="Polar residues" evidence="1">
    <location>
        <begin position="1"/>
        <end position="22"/>
    </location>
</feature>
<dbReference type="EMBL" id="OC855950">
    <property type="protein sequence ID" value="CAD7622957.1"/>
    <property type="molecule type" value="Genomic_DNA"/>
</dbReference>
<keyword evidence="3" id="KW-1185">Reference proteome</keyword>
<protein>
    <submittedName>
        <fullName evidence="2">Uncharacterized protein</fullName>
    </submittedName>
</protein>
<evidence type="ECO:0000256" key="1">
    <source>
        <dbReference type="SAM" id="MobiDB-lite"/>
    </source>
</evidence>
<organism evidence="2">
    <name type="scientific">Medioppia subpectinata</name>
    <dbReference type="NCBI Taxonomy" id="1979941"/>
    <lineage>
        <taxon>Eukaryota</taxon>
        <taxon>Metazoa</taxon>
        <taxon>Ecdysozoa</taxon>
        <taxon>Arthropoda</taxon>
        <taxon>Chelicerata</taxon>
        <taxon>Arachnida</taxon>
        <taxon>Acari</taxon>
        <taxon>Acariformes</taxon>
        <taxon>Sarcoptiformes</taxon>
        <taxon>Oribatida</taxon>
        <taxon>Brachypylina</taxon>
        <taxon>Oppioidea</taxon>
        <taxon>Oppiidae</taxon>
        <taxon>Medioppia</taxon>
    </lineage>
</organism>
<dbReference type="Proteomes" id="UP000759131">
    <property type="component" value="Unassembled WGS sequence"/>
</dbReference>
<dbReference type="AlphaFoldDB" id="A0A7R9KJL8"/>
<feature type="compositionally biased region" description="Low complexity" evidence="1">
    <location>
        <begin position="23"/>
        <end position="33"/>
    </location>
</feature>
<dbReference type="OrthoDB" id="186462at2759"/>
<gene>
    <name evidence="2" type="ORF">OSB1V03_LOCUS3418</name>
</gene>
<feature type="compositionally biased region" description="Low complexity" evidence="1">
    <location>
        <begin position="54"/>
        <end position="81"/>
    </location>
</feature>
<feature type="compositionally biased region" description="Polar residues" evidence="1">
    <location>
        <begin position="43"/>
        <end position="53"/>
    </location>
</feature>
<name>A0A7R9KJL8_9ACAR</name>
<accession>A0A7R9KJL8</accession>
<evidence type="ECO:0000313" key="3">
    <source>
        <dbReference type="Proteomes" id="UP000759131"/>
    </source>
</evidence>
<proteinExistence type="predicted"/>
<reference evidence="2" key="1">
    <citation type="submission" date="2020-11" db="EMBL/GenBank/DDBJ databases">
        <authorList>
            <person name="Tran Van P."/>
        </authorList>
    </citation>
    <scope>NUCLEOTIDE SEQUENCE</scope>
</reference>
<feature type="region of interest" description="Disordered" evidence="1">
    <location>
        <begin position="1"/>
        <end position="84"/>
    </location>
</feature>